<keyword evidence="4 6" id="KW-0472">Membrane</keyword>
<evidence type="ECO:0000256" key="3">
    <source>
        <dbReference type="ARBA" id="ARBA00022989"/>
    </source>
</evidence>
<feature type="transmembrane region" description="Helical" evidence="6">
    <location>
        <begin position="353"/>
        <end position="370"/>
    </location>
</feature>
<accession>A0AAN7VW38</accession>
<proteinExistence type="predicted"/>
<evidence type="ECO:0000256" key="5">
    <source>
        <dbReference type="SAM" id="MobiDB-lite"/>
    </source>
</evidence>
<evidence type="ECO:0000256" key="1">
    <source>
        <dbReference type="ARBA" id="ARBA00004141"/>
    </source>
</evidence>
<feature type="transmembrane region" description="Helical" evidence="6">
    <location>
        <begin position="268"/>
        <end position="287"/>
    </location>
</feature>
<comment type="caution">
    <text evidence="8">The sequence shown here is derived from an EMBL/GenBank/DDBJ whole genome shotgun (WGS) entry which is preliminary data.</text>
</comment>
<evidence type="ECO:0000256" key="6">
    <source>
        <dbReference type="SAM" id="Phobius"/>
    </source>
</evidence>
<dbReference type="AlphaFoldDB" id="A0AAN7VW38"/>
<dbReference type="PANTHER" id="PTHR24064">
    <property type="entry name" value="SOLUTE CARRIER FAMILY 22 MEMBER"/>
    <property type="match status" value="1"/>
</dbReference>
<dbReference type="InterPro" id="IPR005828">
    <property type="entry name" value="MFS_sugar_transport-like"/>
</dbReference>
<dbReference type="Gene3D" id="1.20.1250.20">
    <property type="entry name" value="MFS general substrate transporter like domains"/>
    <property type="match status" value="1"/>
</dbReference>
<dbReference type="PROSITE" id="PS50850">
    <property type="entry name" value="MFS"/>
    <property type="match status" value="1"/>
</dbReference>
<dbReference type="GO" id="GO:0016020">
    <property type="term" value="C:membrane"/>
    <property type="evidence" value="ECO:0007669"/>
    <property type="project" value="UniProtKB-SubCell"/>
</dbReference>
<dbReference type="GO" id="GO:0022857">
    <property type="term" value="F:transmembrane transporter activity"/>
    <property type="evidence" value="ECO:0007669"/>
    <property type="project" value="InterPro"/>
</dbReference>
<evidence type="ECO:0000259" key="7">
    <source>
        <dbReference type="PROSITE" id="PS50850"/>
    </source>
</evidence>
<feature type="transmembrane region" description="Helical" evidence="6">
    <location>
        <begin position="151"/>
        <end position="171"/>
    </location>
</feature>
<keyword evidence="3 6" id="KW-1133">Transmembrane helix</keyword>
<feature type="domain" description="Major facilitator superfamily (MFS) profile" evidence="7">
    <location>
        <begin position="101"/>
        <end position="523"/>
    </location>
</feature>
<evidence type="ECO:0000313" key="9">
    <source>
        <dbReference type="Proteomes" id="UP001329430"/>
    </source>
</evidence>
<gene>
    <name evidence="8" type="ORF">RI129_001985</name>
</gene>
<keyword evidence="2 6" id="KW-0812">Transmembrane</keyword>
<organism evidence="8 9">
    <name type="scientific">Pyrocoelia pectoralis</name>
    <dbReference type="NCBI Taxonomy" id="417401"/>
    <lineage>
        <taxon>Eukaryota</taxon>
        <taxon>Metazoa</taxon>
        <taxon>Ecdysozoa</taxon>
        <taxon>Arthropoda</taxon>
        <taxon>Hexapoda</taxon>
        <taxon>Insecta</taxon>
        <taxon>Pterygota</taxon>
        <taxon>Neoptera</taxon>
        <taxon>Endopterygota</taxon>
        <taxon>Coleoptera</taxon>
        <taxon>Polyphaga</taxon>
        <taxon>Elateriformia</taxon>
        <taxon>Elateroidea</taxon>
        <taxon>Lampyridae</taxon>
        <taxon>Lampyrinae</taxon>
        <taxon>Pyrocoelia</taxon>
    </lineage>
</organism>
<feature type="transmembrane region" description="Helical" evidence="6">
    <location>
        <begin position="412"/>
        <end position="431"/>
    </location>
</feature>
<feature type="transmembrane region" description="Helical" evidence="6">
    <location>
        <begin position="239"/>
        <end position="262"/>
    </location>
</feature>
<evidence type="ECO:0000313" key="8">
    <source>
        <dbReference type="EMBL" id="KAK5650956.1"/>
    </source>
</evidence>
<feature type="transmembrane region" description="Helical" evidence="6">
    <location>
        <begin position="382"/>
        <end position="405"/>
    </location>
</feature>
<name>A0AAN7VW38_9COLE</name>
<sequence length="539" mass="60125">MLCKSNSDKRRGRGSNGEDDEDGPNGAFMDVIQQTVGGFGRWQWQIFALLCIIALPNTWTEMSIQLLGHSTEFWCKPPELYQNMSTAEWKALISVTHENSNKVKVGSCMILDILNENVTSLIPCEWGYEYNREYVVSNIITEWNFVCDREYLVYVFQILTMISLSLGGLCFGFAADRFGRSRSLLLAIVCRSIFGILSSAARHYHLFFFLRICLAFFDRGALIIGLVMCLEIVAGRWKIIVPILYQLSVAFGLIIMSIMTNFIRDWRIAQAALYFMSAICIICHRIVPESPKWLLAVGRDADATKILENAGELNNVDSLVVRSMVQSFYISPDDTGTPKFIDLLKNVHLRKRLALGCLNGFIIFTVLYGLSRYLGQLSVNPYLNICLQGVLTLVGILFSVGLVILSNRKLAIVIASSCCGVFTLSLLAIPLDMTDLRGVIGGMAYIASIVCISPIQPLVAELFPTAIRNSAYGIFSIFMSIGALIAPFIISFGDIIWYLPLVIVGVLSLIEAVVIVYLPENPRHALPQTLEEIEMYSFA</sequence>
<keyword evidence="9" id="KW-1185">Reference proteome</keyword>
<dbReference type="EMBL" id="JAVRBK010000001">
    <property type="protein sequence ID" value="KAK5650956.1"/>
    <property type="molecule type" value="Genomic_DNA"/>
</dbReference>
<dbReference type="Proteomes" id="UP001329430">
    <property type="component" value="Chromosome 1"/>
</dbReference>
<dbReference type="InterPro" id="IPR020846">
    <property type="entry name" value="MFS_dom"/>
</dbReference>
<dbReference type="SUPFAM" id="SSF103473">
    <property type="entry name" value="MFS general substrate transporter"/>
    <property type="match status" value="1"/>
</dbReference>
<evidence type="ECO:0000256" key="2">
    <source>
        <dbReference type="ARBA" id="ARBA00022692"/>
    </source>
</evidence>
<feature type="transmembrane region" description="Helical" evidence="6">
    <location>
        <begin position="443"/>
        <end position="463"/>
    </location>
</feature>
<protein>
    <recommendedName>
        <fullName evidence="7">Major facilitator superfamily (MFS) profile domain-containing protein</fullName>
    </recommendedName>
</protein>
<dbReference type="Pfam" id="PF00083">
    <property type="entry name" value="Sugar_tr"/>
    <property type="match status" value="1"/>
</dbReference>
<dbReference type="InterPro" id="IPR036259">
    <property type="entry name" value="MFS_trans_sf"/>
</dbReference>
<feature type="transmembrane region" description="Helical" evidence="6">
    <location>
        <begin position="496"/>
        <end position="518"/>
    </location>
</feature>
<feature type="transmembrane region" description="Helical" evidence="6">
    <location>
        <begin position="207"/>
        <end position="227"/>
    </location>
</feature>
<comment type="subcellular location">
    <subcellularLocation>
        <location evidence="1">Membrane</location>
        <topology evidence="1">Multi-pass membrane protein</topology>
    </subcellularLocation>
</comment>
<evidence type="ECO:0000256" key="4">
    <source>
        <dbReference type="ARBA" id="ARBA00023136"/>
    </source>
</evidence>
<reference evidence="8 9" key="1">
    <citation type="journal article" date="2024" name="Insects">
        <title>An Improved Chromosome-Level Genome Assembly of the Firefly Pyrocoelia pectoralis.</title>
        <authorList>
            <person name="Fu X."/>
            <person name="Meyer-Rochow V.B."/>
            <person name="Ballantyne L."/>
            <person name="Zhu X."/>
        </authorList>
    </citation>
    <scope>NUCLEOTIDE SEQUENCE [LARGE SCALE GENOMIC DNA]</scope>
    <source>
        <strain evidence="8">XCY_ONT2</strain>
    </source>
</reference>
<feature type="transmembrane region" description="Helical" evidence="6">
    <location>
        <begin position="470"/>
        <end position="490"/>
    </location>
</feature>
<feature type="region of interest" description="Disordered" evidence="5">
    <location>
        <begin position="1"/>
        <end position="26"/>
    </location>
</feature>